<keyword evidence="1" id="KW-0645">Protease</keyword>
<feature type="transmembrane region" description="Helical" evidence="1">
    <location>
        <begin position="21"/>
        <end position="39"/>
    </location>
</feature>
<proteinExistence type="inferred from homology"/>
<name>A0A9Q3L6K5_9BACT</name>
<accession>A0A9Q3L6K5</accession>
<evidence type="ECO:0000313" key="2">
    <source>
        <dbReference type="EMBL" id="MBW0602440.1"/>
    </source>
</evidence>
<dbReference type="GO" id="GO:0004190">
    <property type="term" value="F:aspartic-type endopeptidase activity"/>
    <property type="evidence" value="ECO:0007669"/>
    <property type="project" value="UniProtKB-UniRule"/>
</dbReference>
<gene>
    <name evidence="1" type="primary">lspA</name>
    <name evidence="2" type="ORF">MADP07_00160</name>
</gene>
<keyword evidence="1" id="KW-1003">Cell membrane</keyword>
<evidence type="ECO:0000256" key="1">
    <source>
        <dbReference type="HAMAP-Rule" id="MF_00161"/>
    </source>
</evidence>
<organism evidence="2 3">
    <name type="scientific">Mycoplasmopsis anatis</name>
    <dbReference type="NCBI Taxonomy" id="171279"/>
    <lineage>
        <taxon>Bacteria</taxon>
        <taxon>Bacillati</taxon>
        <taxon>Mycoplasmatota</taxon>
        <taxon>Mycoplasmoidales</taxon>
        <taxon>Metamycoplasmataceae</taxon>
        <taxon>Mycoplasmopsis</taxon>
    </lineage>
</organism>
<comment type="subcellular location">
    <subcellularLocation>
        <location evidence="1">Cell membrane</location>
        <topology evidence="1">Multi-pass membrane protein</topology>
    </subcellularLocation>
</comment>
<dbReference type="HAMAP" id="MF_00161">
    <property type="entry name" value="LspA"/>
    <property type="match status" value="1"/>
</dbReference>
<feature type="transmembrane region" description="Helical" evidence="1">
    <location>
        <begin position="102"/>
        <end position="122"/>
    </location>
</feature>
<keyword evidence="1" id="KW-0812">Transmembrane</keyword>
<reference evidence="2" key="1">
    <citation type="journal article" date="2021" name="Genes Genomics">
        <title>Comparative genomic analysis of Mycoplasma anatis strains.</title>
        <authorList>
            <person name="Zhou Q."/>
            <person name="Mai K."/>
            <person name="Yang D."/>
            <person name="Liu J."/>
            <person name="Yan Z."/>
            <person name="Luo C."/>
            <person name="Tan Y."/>
            <person name="Cao S."/>
            <person name="Zhou Q."/>
            <person name="Chen L."/>
            <person name="Chen F."/>
        </authorList>
    </citation>
    <scope>NUCLEOTIDE SEQUENCE</scope>
    <source>
        <strain evidence="2">DP07</strain>
    </source>
</reference>
<feature type="transmembrane region" description="Helical" evidence="1">
    <location>
        <begin position="170"/>
        <end position="192"/>
    </location>
</feature>
<dbReference type="EC" id="3.4.23.36" evidence="1"/>
<dbReference type="Proteomes" id="UP000746160">
    <property type="component" value="Unassembled WGS sequence"/>
</dbReference>
<keyword evidence="1" id="KW-0472">Membrane</keyword>
<dbReference type="AlphaFoldDB" id="A0A9Q3L6K5"/>
<comment type="function">
    <text evidence="1">This protein specifically catalyzes the removal of signal peptides from prolipoproteins.</text>
</comment>
<sequence length="210" mass="24712">MNKIQVKFNELIKYVKNNKKQILVNYLIFIVLFVILLLVDQLTKTFIFVHGDVHNLNENGLVYVNGYWSNPESINYKSIIDYGIFGIRSIWHRGVTFLPSTFSITIIQIISILIFIFCLFVPLMINKKLTVFICFIASGDFGNMLDRFIFNEYVKDIFYFPWIDKGTFNLADAWVMIGAVLIFVYLVIELILDVIKKTKYKKQHHFNKKK</sequence>
<dbReference type="Pfam" id="PF01252">
    <property type="entry name" value="Peptidase_A8"/>
    <property type="match status" value="1"/>
</dbReference>
<feature type="active site" evidence="1">
    <location>
        <position position="156"/>
    </location>
</feature>
<comment type="similarity">
    <text evidence="1">Belongs to the peptidase A8 family.</text>
</comment>
<feature type="transmembrane region" description="Helical" evidence="1">
    <location>
        <begin position="129"/>
        <end position="150"/>
    </location>
</feature>
<dbReference type="GO" id="GO:0005886">
    <property type="term" value="C:plasma membrane"/>
    <property type="evidence" value="ECO:0007669"/>
    <property type="project" value="UniProtKB-SubCell"/>
</dbReference>
<comment type="pathway">
    <text evidence="1">Protein modification; lipoprotein biosynthesis (signal peptide cleavage).</text>
</comment>
<comment type="caution">
    <text evidence="2">The sequence shown here is derived from an EMBL/GenBank/DDBJ whole genome shotgun (WGS) entry which is preliminary data.</text>
</comment>
<keyword evidence="1" id="KW-0378">Hydrolase</keyword>
<dbReference type="EMBL" id="JABZFG010000001">
    <property type="protein sequence ID" value="MBW0602440.1"/>
    <property type="molecule type" value="Genomic_DNA"/>
</dbReference>
<evidence type="ECO:0000313" key="3">
    <source>
        <dbReference type="Proteomes" id="UP000746160"/>
    </source>
</evidence>
<comment type="catalytic activity">
    <reaction evidence="1">
        <text>Release of signal peptides from bacterial membrane prolipoproteins. Hydrolyzes -Xaa-Yaa-Zaa-|-(S,diacylglyceryl)Cys-, in which Xaa is hydrophobic (preferably Leu), and Yaa (Ala or Ser) and Zaa (Gly or Ala) have small, neutral side chains.</text>
        <dbReference type="EC" id="3.4.23.36"/>
    </reaction>
</comment>
<keyword evidence="1" id="KW-1133">Transmembrane helix</keyword>
<dbReference type="InterPro" id="IPR001872">
    <property type="entry name" value="Peptidase_A8"/>
</dbReference>
<keyword evidence="1" id="KW-0064">Aspartyl protease</keyword>
<protein>
    <recommendedName>
        <fullName evidence="1">Lipoprotein signal peptidase</fullName>
        <ecNumber evidence="1">3.4.23.36</ecNumber>
    </recommendedName>
    <alternativeName>
        <fullName evidence="1">Prolipoprotein signal peptidase</fullName>
    </alternativeName>
    <alternativeName>
        <fullName evidence="1">Signal peptidase II</fullName>
        <shortName evidence="1">SPase II</shortName>
    </alternativeName>
</protein>
<dbReference type="GO" id="GO:0006508">
    <property type="term" value="P:proteolysis"/>
    <property type="evidence" value="ECO:0007669"/>
    <property type="project" value="UniProtKB-KW"/>
</dbReference>
<feature type="active site" evidence="1">
    <location>
        <position position="172"/>
    </location>
</feature>
<dbReference type="RefSeq" id="WP_218675261.1">
    <property type="nucleotide sequence ID" value="NZ_JABZFC010000008.1"/>
</dbReference>